<dbReference type="EMBL" id="MK072393">
    <property type="protein sequence ID" value="AYV83743.1"/>
    <property type="molecule type" value="Genomic_DNA"/>
</dbReference>
<gene>
    <name evidence="1" type="ORF">Hyperionvirus11_16</name>
</gene>
<protein>
    <submittedName>
        <fullName evidence="1">Uncharacterized protein</fullName>
    </submittedName>
</protein>
<name>A0A3G5ACY0_9VIRU</name>
<reference evidence="1" key="1">
    <citation type="submission" date="2018-10" db="EMBL/GenBank/DDBJ databases">
        <title>Hidden diversity of soil giant viruses.</title>
        <authorList>
            <person name="Schulz F."/>
            <person name="Alteio L."/>
            <person name="Goudeau D."/>
            <person name="Ryan E.M."/>
            <person name="Malmstrom R.R."/>
            <person name="Blanchard J."/>
            <person name="Woyke T."/>
        </authorList>
    </citation>
    <scope>NUCLEOTIDE SEQUENCE</scope>
    <source>
        <strain evidence="1">HYV1</strain>
    </source>
</reference>
<organism evidence="1">
    <name type="scientific">Hyperionvirus sp</name>
    <dbReference type="NCBI Taxonomy" id="2487770"/>
    <lineage>
        <taxon>Viruses</taxon>
        <taxon>Varidnaviria</taxon>
        <taxon>Bamfordvirae</taxon>
        <taxon>Nucleocytoviricota</taxon>
        <taxon>Megaviricetes</taxon>
        <taxon>Imitervirales</taxon>
        <taxon>Mimiviridae</taxon>
        <taxon>Klosneuvirinae</taxon>
    </lineage>
</organism>
<accession>A0A3G5ACY0</accession>
<evidence type="ECO:0000313" key="1">
    <source>
        <dbReference type="EMBL" id="AYV83743.1"/>
    </source>
</evidence>
<sequence length="42" mass="4913">MWSAFISDGLEKELGQSFEFYRNVLLLVHMNVQNLKLPCDIL</sequence>
<proteinExistence type="predicted"/>